<keyword evidence="8" id="KW-1185">Reference proteome</keyword>
<dbReference type="SMART" id="SM00448">
    <property type="entry name" value="REC"/>
    <property type="match status" value="1"/>
</dbReference>
<reference evidence="7 8" key="1">
    <citation type="submission" date="2021-10" db="EMBL/GenBank/DDBJ databases">
        <title>Collection of gut derived symbiotic bacterial strains cultured from healthy donors.</title>
        <authorList>
            <person name="Lin H."/>
            <person name="Littmann E."/>
            <person name="Kohout C."/>
            <person name="Pamer E.G."/>
        </authorList>
    </citation>
    <scope>NUCLEOTIDE SEQUENCE [LARGE SCALE GENOMIC DNA]</scope>
    <source>
        <strain evidence="7 8">DFI.1.165</strain>
    </source>
</reference>
<keyword evidence="3" id="KW-0597">Phosphoprotein</keyword>
<dbReference type="Proteomes" id="UP001299546">
    <property type="component" value="Unassembled WGS sequence"/>
</dbReference>
<dbReference type="SUPFAM" id="SSF109604">
    <property type="entry name" value="HD-domain/PDEase-like"/>
    <property type="match status" value="1"/>
</dbReference>
<sequence>MQGRNTILIVDDQEVNRMILAETFREQYKLAEAINGEEALQYIYDHEDELAAILLDIVMPKLDGFQVMERLEADGIVRRIPVFFITAADSHDTIIRGYNMGVVDVISKPFFPEFIQRRIGNVVELYQTREKLKDIVDRQVVELQKQADKLKKQADELQHVNSSIIEMLSTIIEFRDCESGEHVKRIRDITSMLLDCVTKFYPEYQIEEEQIPLLCDAAVMHDVGKISIPDSILKKPGRLTKEEFELMKEHTIKGCDILDSIPNIKDSELYKYCYDICRHHHERWDGNGYPDRLKGDEISIQAQVVSLADVYDALVSERVYKSAYSHEKAVQMILNEECGVFNPKLLTCFQKIADQINLSLYKQQ</sequence>
<evidence type="ECO:0000259" key="6">
    <source>
        <dbReference type="PROSITE" id="PS51832"/>
    </source>
</evidence>
<dbReference type="SMART" id="SM00471">
    <property type="entry name" value="HDc"/>
    <property type="match status" value="1"/>
</dbReference>
<accession>A0ABS8DCE4</accession>
<dbReference type="InterPro" id="IPR003607">
    <property type="entry name" value="HD/PDEase_dom"/>
</dbReference>
<evidence type="ECO:0000313" key="7">
    <source>
        <dbReference type="EMBL" id="MCB7386085.1"/>
    </source>
</evidence>
<dbReference type="SUPFAM" id="SSF52172">
    <property type="entry name" value="CheY-like"/>
    <property type="match status" value="1"/>
</dbReference>
<feature type="domain" description="Response regulatory" evidence="5">
    <location>
        <begin position="6"/>
        <end position="123"/>
    </location>
</feature>
<dbReference type="Gene3D" id="3.40.50.2300">
    <property type="match status" value="1"/>
</dbReference>
<dbReference type="PROSITE" id="PS51832">
    <property type="entry name" value="HD_GYP"/>
    <property type="match status" value="1"/>
</dbReference>
<dbReference type="PROSITE" id="PS50110">
    <property type="entry name" value="RESPONSE_REGULATORY"/>
    <property type="match status" value="1"/>
</dbReference>
<evidence type="ECO:0000259" key="5">
    <source>
        <dbReference type="PROSITE" id="PS50110"/>
    </source>
</evidence>
<dbReference type="CDD" id="cd00077">
    <property type="entry name" value="HDc"/>
    <property type="match status" value="1"/>
</dbReference>
<evidence type="ECO:0000256" key="4">
    <source>
        <dbReference type="SAM" id="Coils"/>
    </source>
</evidence>
<dbReference type="InterPro" id="IPR037522">
    <property type="entry name" value="HD_GYP_dom"/>
</dbReference>
<feature type="modified residue" description="4-aspartylphosphate" evidence="3">
    <location>
        <position position="56"/>
    </location>
</feature>
<dbReference type="RefSeq" id="WP_066732240.1">
    <property type="nucleotide sequence ID" value="NZ_JAJCIQ010000001.1"/>
</dbReference>
<dbReference type="InterPro" id="IPR052020">
    <property type="entry name" value="Cyclic_di-GMP/3'3'-cGAMP_PDE"/>
</dbReference>
<dbReference type="PANTHER" id="PTHR45228">
    <property type="entry name" value="CYCLIC DI-GMP PHOSPHODIESTERASE TM_0186-RELATED"/>
    <property type="match status" value="1"/>
</dbReference>
<feature type="domain" description="HD-GYP" evidence="6">
    <location>
        <begin position="157"/>
        <end position="364"/>
    </location>
</feature>
<evidence type="ECO:0000256" key="2">
    <source>
        <dbReference type="ARBA" id="ARBA00024867"/>
    </source>
</evidence>
<dbReference type="Pfam" id="PF00072">
    <property type="entry name" value="Response_reg"/>
    <property type="match status" value="1"/>
</dbReference>
<dbReference type="EMBL" id="JAJCIS010000001">
    <property type="protein sequence ID" value="MCB7386085.1"/>
    <property type="molecule type" value="Genomic_DNA"/>
</dbReference>
<comment type="caution">
    <text evidence="7">The sequence shown here is derived from an EMBL/GenBank/DDBJ whole genome shotgun (WGS) entry which is preliminary data.</text>
</comment>
<evidence type="ECO:0000256" key="1">
    <source>
        <dbReference type="ARBA" id="ARBA00018672"/>
    </source>
</evidence>
<dbReference type="InterPro" id="IPR001789">
    <property type="entry name" value="Sig_transdc_resp-reg_receiver"/>
</dbReference>
<organism evidence="7 8">
    <name type="scientific">Bariatricus massiliensis</name>
    <dbReference type="NCBI Taxonomy" id="1745713"/>
    <lineage>
        <taxon>Bacteria</taxon>
        <taxon>Bacillati</taxon>
        <taxon>Bacillota</taxon>
        <taxon>Clostridia</taxon>
        <taxon>Lachnospirales</taxon>
        <taxon>Lachnospiraceae</taxon>
        <taxon>Bariatricus</taxon>
    </lineage>
</organism>
<keyword evidence="4" id="KW-0175">Coiled coil</keyword>
<name>A0ABS8DCE4_9FIRM</name>
<proteinExistence type="predicted"/>
<evidence type="ECO:0000313" key="8">
    <source>
        <dbReference type="Proteomes" id="UP001299546"/>
    </source>
</evidence>
<dbReference type="PANTHER" id="PTHR45228:SF4">
    <property type="entry name" value="LIPOPROTEIN"/>
    <property type="match status" value="1"/>
</dbReference>
<dbReference type="Gene3D" id="1.10.3210.10">
    <property type="entry name" value="Hypothetical protein af1432"/>
    <property type="match status" value="1"/>
</dbReference>
<comment type="function">
    <text evidence="2">May play the central regulatory role in sporulation. It may be an element of the effector pathway responsible for the activation of sporulation genes in response to nutritional stress. Spo0A may act in concert with spo0H (a sigma factor) to control the expression of some genes that are critical to the sporulation process.</text>
</comment>
<dbReference type="Pfam" id="PF13487">
    <property type="entry name" value="HD_5"/>
    <property type="match status" value="1"/>
</dbReference>
<protein>
    <recommendedName>
        <fullName evidence="1">Stage 0 sporulation protein A homolog</fullName>
    </recommendedName>
</protein>
<feature type="coiled-coil region" evidence="4">
    <location>
        <begin position="133"/>
        <end position="160"/>
    </location>
</feature>
<evidence type="ECO:0000256" key="3">
    <source>
        <dbReference type="PROSITE-ProRule" id="PRU00169"/>
    </source>
</evidence>
<dbReference type="InterPro" id="IPR011006">
    <property type="entry name" value="CheY-like_superfamily"/>
</dbReference>
<gene>
    <name evidence="7" type="ORF">LIZ65_02190</name>
</gene>